<organism evidence="1 2">
    <name type="scientific">Nephila pilipes</name>
    <name type="common">Giant wood spider</name>
    <name type="synonym">Nephila maculata</name>
    <dbReference type="NCBI Taxonomy" id="299642"/>
    <lineage>
        <taxon>Eukaryota</taxon>
        <taxon>Metazoa</taxon>
        <taxon>Ecdysozoa</taxon>
        <taxon>Arthropoda</taxon>
        <taxon>Chelicerata</taxon>
        <taxon>Arachnida</taxon>
        <taxon>Araneae</taxon>
        <taxon>Araneomorphae</taxon>
        <taxon>Entelegynae</taxon>
        <taxon>Araneoidea</taxon>
        <taxon>Nephilidae</taxon>
        <taxon>Nephila</taxon>
    </lineage>
</organism>
<dbReference type="EMBL" id="BMAW01033394">
    <property type="protein sequence ID" value="GFU30082.1"/>
    <property type="molecule type" value="Genomic_DNA"/>
</dbReference>
<dbReference type="AlphaFoldDB" id="A0A8X6UKA6"/>
<accession>A0A8X6UKA6</accession>
<name>A0A8X6UKA6_NEPPI</name>
<dbReference type="Proteomes" id="UP000887013">
    <property type="component" value="Unassembled WGS sequence"/>
</dbReference>
<evidence type="ECO:0008006" key="3">
    <source>
        <dbReference type="Google" id="ProtNLM"/>
    </source>
</evidence>
<keyword evidence="2" id="KW-1185">Reference proteome</keyword>
<protein>
    <recommendedName>
        <fullName evidence="3">Peptidase A2 domain-containing protein</fullName>
    </recommendedName>
</protein>
<feature type="non-terminal residue" evidence="1">
    <location>
        <position position="168"/>
    </location>
</feature>
<sequence>MFLTIFSNQEVRLPNKFVNFGRCENRHRRTENFISESRCYETHPSKEFEKQIPRKFFICNSPKYLRYNFPEVKKESEPSNSEVQTYFVVPKKGLPLKDNTLGDKTISALIDTGSSVSRIHEDVSTTIVDQQKFSKKCNILPGIGKSHVLTKGTIKHDLVLDEDRYSLT</sequence>
<comment type="caution">
    <text evidence="1">The sequence shown here is derived from an EMBL/GenBank/DDBJ whole genome shotgun (WGS) entry which is preliminary data.</text>
</comment>
<evidence type="ECO:0000313" key="1">
    <source>
        <dbReference type="EMBL" id="GFU30082.1"/>
    </source>
</evidence>
<reference evidence="1" key="1">
    <citation type="submission" date="2020-08" db="EMBL/GenBank/DDBJ databases">
        <title>Multicomponent nature underlies the extraordinary mechanical properties of spider dragline silk.</title>
        <authorList>
            <person name="Kono N."/>
            <person name="Nakamura H."/>
            <person name="Mori M."/>
            <person name="Yoshida Y."/>
            <person name="Ohtoshi R."/>
            <person name="Malay A.D."/>
            <person name="Moran D.A.P."/>
            <person name="Tomita M."/>
            <person name="Numata K."/>
            <person name="Arakawa K."/>
        </authorList>
    </citation>
    <scope>NUCLEOTIDE SEQUENCE</scope>
</reference>
<proteinExistence type="predicted"/>
<evidence type="ECO:0000313" key="2">
    <source>
        <dbReference type="Proteomes" id="UP000887013"/>
    </source>
</evidence>
<gene>
    <name evidence="1" type="ORF">NPIL_656271</name>
</gene>